<dbReference type="SUPFAM" id="SSF88874">
    <property type="entry name" value="Receptor-binding domain of short tail fibre protein gp12"/>
    <property type="match status" value="1"/>
</dbReference>
<dbReference type="RefSeq" id="WP_081166536.1">
    <property type="nucleotide sequence ID" value="NZ_LWBP01000189.1"/>
</dbReference>
<evidence type="ECO:0000313" key="3">
    <source>
        <dbReference type="Proteomes" id="UP000192276"/>
    </source>
</evidence>
<dbReference type="InterPro" id="IPR011083">
    <property type="entry name" value="Phage_tail_collar_dom"/>
</dbReference>
<keyword evidence="3" id="KW-1185">Reference proteome</keyword>
<name>A0A1V9FI23_9BACT</name>
<dbReference type="Gene3D" id="3.90.1340.10">
    <property type="entry name" value="Phage tail collar domain"/>
    <property type="match status" value="1"/>
</dbReference>
<dbReference type="STRING" id="550983.A4R26_23170"/>
<comment type="caution">
    <text evidence="2">The sequence shown here is derived from an EMBL/GenBank/DDBJ whole genome shotgun (WGS) entry which is preliminary data.</text>
</comment>
<dbReference type="EMBL" id="LWBP01000189">
    <property type="protein sequence ID" value="OQP58005.1"/>
    <property type="molecule type" value="Genomic_DNA"/>
</dbReference>
<dbReference type="Proteomes" id="UP000192276">
    <property type="component" value="Unassembled WGS sequence"/>
</dbReference>
<feature type="domain" description="Phage tail collar" evidence="1">
    <location>
        <begin position="7"/>
        <end position="63"/>
    </location>
</feature>
<protein>
    <submittedName>
        <fullName evidence="2">Phage tail protein</fullName>
    </submittedName>
</protein>
<reference evidence="3" key="1">
    <citation type="submission" date="2016-04" db="EMBL/GenBank/DDBJ databases">
        <authorList>
            <person name="Chen L."/>
            <person name="Zhuang W."/>
            <person name="Wang G."/>
        </authorList>
    </citation>
    <scope>NUCLEOTIDE SEQUENCE [LARGE SCALE GENOMIC DNA]</scope>
    <source>
        <strain evidence="3">208</strain>
    </source>
</reference>
<dbReference type="OrthoDB" id="9810174at2"/>
<dbReference type="Pfam" id="PF07484">
    <property type="entry name" value="Collar"/>
    <property type="match status" value="1"/>
</dbReference>
<sequence>MDNAYIGSIILFAGNFAPRGWALCQGQLMNIAQNTALFSILGTTYGGDGRTTFALPDLRGRVPVGQGQGPGLSAWPLGQSLGVETVSLIQSQMPAHNHLVEVSGSTANTDTANNNYLAMSNATYGGDTIPVNTYNGTPTATLAVNSISVAGSSMPHENRQPSLCLNYIICLVGLFPSRN</sequence>
<dbReference type="InterPro" id="IPR037053">
    <property type="entry name" value="Phage_tail_collar_dom_sf"/>
</dbReference>
<accession>A0A1V9FI23</accession>
<organism evidence="2 3">
    <name type="scientific">Niastella populi</name>
    <dbReference type="NCBI Taxonomy" id="550983"/>
    <lineage>
        <taxon>Bacteria</taxon>
        <taxon>Pseudomonadati</taxon>
        <taxon>Bacteroidota</taxon>
        <taxon>Chitinophagia</taxon>
        <taxon>Chitinophagales</taxon>
        <taxon>Chitinophagaceae</taxon>
        <taxon>Niastella</taxon>
    </lineage>
</organism>
<evidence type="ECO:0000313" key="2">
    <source>
        <dbReference type="EMBL" id="OQP58005.1"/>
    </source>
</evidence>
<gene>
    <name evidence="2" type="ORF">A4R26_23170</name>
</gene>
<dbReference type="AlphaFoldDB" id="A0A1V9FI23"/>
<proteinExistence type="predicted"/>
<evidence type="ECO:0000259" key="1">
    <source>
        <dbReference type="Pfam" id="PF07484"/>
    </source>
</evidence>